<dbReference type="EMBL" id="JBHUOQ010000001">
    <property type="protein sequence ID" value="MFD2830048.1"/>
    <property type="molecule type" value="Genomic_DNA"/>
</dbReference>
<dbReference type="Proteomes" id="UP001597519">
    <property type="component" value="Unassembled WGS sequence"/>
</dbReference>
<name>A0ABW5WVJ9_9STAP</name>
<evidence type="ECO:0000313" key="1">
    <source>
        <dbReference type="EMBL" id="MFD2830048.1"/>
    </source>
</evidence>
<reference evidence="2" key="1">
    <citation type="journal article" date="2019" name="Int. J. Syst. Evol. Microbiol.">
        <title>The Global Catalogue of Microorganisms (GCM) 10K type strain sequencing project: providing services to taxonomists for standard genome sequencing and annotation.</title>
        <authorList>
            <consortium name="The Broad Institute Genomics Platform"/>
            <consortium name="The Broad Institute Genome Sequencing Center for Infectious Disease"/>
            <person name="Wu L."/>
            <person name="Ma J."/>
        </authorList>
    </citation>
    <scope>NUCLEOTIDE SEQUENCE [LARGE SCALE GENOMIC DNA]</scope>
    <source>
        <strain evidence="2">KCTC 33575</strain>
    </source>
</reference>
<proteinExistence type="predicted"/>
<dbReference type="RefSeq" id="WP_377772609.1">
    <property type="nucleotide sequence ID" value="NZ_JBHUOQ010000001.1"/>
</dbReference>
<sequence length="342" mass="38254">MQEFFNVKLMITQQMAGRLGEMSGPTLAGVSRYNRNLVLDDGQHLMTFDLGGTLGIDQKSTGVRNPSITAMNYMKYDFASLNKNDLSNISKLRRALGFSIPPFMSCNLVHPLTKEPFFGEPYLMLNIKGMKVAVLGAYAGPSDVSDAVKSIYPSDKKLTDSTAASKNSGDEYTGAGSSWNMIESRYKKLNLNHRSRKNASSSEEPIVHISKIAPAIRRTLRYIYDNEETDYVIAILSNYDDSKKELLDDLEGVGIVITGGEVDDDVVSKDTSERHMADQIPKGGDIPLYHHHHSGYVMSIDIEFKRRMTSFEYIGHTVKQMNQEIAANSDDLNLVDQIYYHL</sequence>
<protein>
    <submittedName>
        <fullName evidence="1">Uncharacterized protein</fullName>
    </submittedName>
</protein>
<organism evidence="1 2">
    <name type="scientific">Corticicoccus populi</name>
    <dbReference type="NCBI Taxonomy" id="1812821"/>
    <lineage>
        <taxon>Bacteria</taxon>
        <taxon>Bacillati</taxon>
        <taxon>Bacillota</taxon>
        <taxon>Bacilli</taxon>
        <taxon>Bacillales</taxon>
        <taxon>Staphylococcaceae</taxon>
        <taxon>Corticicoccus</taxon>
    </lineage>
</organism>
<dbReference type="SUPFAM" id="SSF56300">
    <property type="entry name" value="Metallo-dependent phosphatases"/>
    <property type="match status" value="1"/>
</dbReference>
<dbReference type="Gene3D" id="3.60.21.10">
    <property type="match status" value="1"/>
</dbReference>
<keyword evidence="2" id="KW-1185">Reference proteome</keyword>
<comment type="caution">
    <text evidence="1">The sequence shown here is derived from an EMBL/GenBank/DDBJ whole genome shotgun (WGS) entry which is preliminary data.</text>
</comment>
<gene>
    <name evidence="1" type="ORF">ACFSX4_06155</name>
</gene>
<dbReference type="InterPro" id="IPR029052">
    <property type="entry name" value="Metallo-depent_PP-like"/>
</dbReference>
<evidence type="ECO:0000313" key="2">
    <source>
        <dbReference type="Proteomes" id="UP001597519"/>
    </source>
</evidence>
<accession>A0ABW5WVJ9</accession>